<evidence type="ECO:0000259" key="15">
    <source>
        <dbReference type="PROSITE" id="PS50109"/>
    </source>
</evidence>
<evidence type="ECO:0000256" key="5">
    <source>
        <dbReference type="ARBA" id="ARBA00022553"/>
    </source>
</evidence>
<evidence type="ECO:0000256" key="14">
    <source>
        <dbReference type="SAM" id="Phobius"/>
    </source>
</evidence>
<dbReference type="SMART" id="SM00387">
    <property type="entry name" value="HATPase_c"/>
    <property type="match status" value="1"/>
</dbReference>
<evidence type="ECO:0000256" key="2">
    <source>
        <dbReference type="ARBA" id="ARBA00004651"/>
    </source>
</evidence>
<evidence type="ECO:0000256" key="6">
    <source>
        <dbReference type="ARBA" id="ARBA00022679"/>
    </source>
</evidence>
<dbReference type="Pfam" id="PF00512">
    <property type="entry name" value="HisKA"/>
    <property type="match status" value="1"/>
</dbReference>
<evidence type="ECO:0000256" key="3">
    <source>
        <dbReference type="ARBA" id="ARBA00012438"/>
    </source>
</evidence>
<evidence type="ECO:0000259" key="16">
    <source>
        <dbReference type="PROSITE" id="PS50885"/>
    </source>
</evidence>
<dbReference type="InterPro" id="IPR036890">
    <property type="entry name" value="HATPase_C_sf"/>
</dbReference>
<dbReference type="SUPFAM" id="SSF55874">
    <property type="entry name" value="ATPase domain of HSP90 chaperone/DNA topoisomerase II/histidine kinase"/>
    <property type="match status" value="1"/>
</dbReference>
<dbReference type="SUPFAM" id="SSF47384">
    <property type="entry name" value="Homodimeric domain of signal transducing histidine kinase"/>
    <property type="match status" value="1"/>
</dbReference>
<dbReference type="InterPro" id="IPR050398">
    <property type="entry name" value="HssS/ArlS-like"/>
</dbReference>
<organism evidence="17 18">
    <name type="scientific">Effusibacillus consociatus</name>
    <dbReference type="NCBI Taxonomy" id="1117041"/>
    <lineage>
        <taxon>Bacteria</taxon>
        <taxon>Bacillati</taxon>
        <taxon>Bacillota</taxon>
        <taxon>Bacilli</taxon>
        <taxon>Bacillales</taxon>
        <taxon>Alicyclobacillaceae</taxon>
        <taxon>Effusibacillus</taxon>
    </lineage>
</organism>
<feature type="transmembrane region" description="Helical" evidence="14">
    <location>
        <begin position="12"/>
        <end position="32"/>
    </location>
</feature>
<dbReference type="SUPFAM" id="SSF158472">
    <property type="entry name" value="HAMP domain-like"/>
    <property type="match status" value="1"/>
</dbReference>
<evidence type="ECO:0000256" key="4">
    <source>
        <dbReference type="ARBA" id="ARBA00022475"/>
    </source>
</evidence>
<comment type="caution">
    <text evidence="17">The sequence shown here is derived from an EMBL/GenBank/DDBJ whole genome shotgun (WGS) entry which is preliminary data.</text>
</comment>
<name>A0ABV9Q2F1_9BACL</name>
<evidence type="ECO:0000256" key="9">
    <source>
        <dbReference type="ARBA" id="ARBA00022777"/>
    </source>
</evidence>
<evidence type="ECO:0000256" key="13">
    <source>
        <dbReference type="ARBA" id="ARBA00023136"/>
    </source>
</evidence>
<dbReference type="SMART" id="SM00388">
    <property type="entry name" value="HisKA"/>
    <property type="match status" value="1"/>
</dbReference>
<dbReference type="Gene3D" id="3.30.565.10">
    <property type="entry name" value="Histidine kinase-like ATPase, C-terminal domain"/>
    <property type="match status" value="1"/>
</dbReference>
<keyword evidence="13 14" id="KW-0472">Membrane</keyword>
<dbReference type="Gene3D" id="1.10.287.130">
    <property type="match status" value="1"/>
</dbReference>
<evidence type="ECO:0000256" key="12">
    <source>
        <dbReference type="ARBA" id="ARBA00023012"/>
    </source>
</evidence>
<dbReference type="EC" id="2.7.13.3" evidence="3"/>
<keyword evidence="10 17" id="KW-0067">ATP-binding</keyword>
<dbReference type="CDD" id="cd00075">
    <property type="entry name" value="HATPase"/>
    <property type="match status" value="1"/>
</dbReference>
<dbReference type="EMBL" id="JBHSHC010000096">
    <property type="protein sequence ID" value="MFC4768014.1"/>
    <property type="molecule type" value="Genomic_DNA"/>
</dbReference>
<dbReference type="Pfam" id="PF02518">
    <property type="entry name" value="HATPase_c"/>
    <property type="match status" value="1"/>
</dbReference>
<evidence type="ECO:0000313" key="18">
    <source>
        <dbReference type="Proteomes" id="UP001596002"/>
    </source>
</evidence>
<keyword evidence="4" id="KW-1003">Cell membrane</keyword>
<dbReference type="InterPro" id="IPR003594">
    <property type="entry name" value="HATPase_dom"/>
</dbReference>
<dbReference type="InterPro" id="IPR005467">
    <property type="entry name" value="His_kinase_dom"/>
</dbReference>
<keyword evidence="12" id="KW-0902">Two-component regulatory system</keyword>
<feature type="domain" description="Histidine kinase" evidence="15">
    <location>
        <begin position="250"/>
        <end position="458"/>
    </location>
</feature>
<proteinExistence type="predicted"/>
<dbReference type="SMART" id="SM00304">
    <property type="entry name" value="HAMP"/>
    <property type="match status" value="1"/>
</dbReference>
<evidence type="ECO:0000256" key="11">
    <source>
        <dbReference type="ARBA" id="ARBA00022989"/>
    </source>
</evidence>
<dbReference type="InterPro" id="IPR003661">
    <property type="entry name" value="HisK_dim/P_dom"/>
</dbReference>
<comment type="subcellular location">
    <subcellularLocation>
        <location evidence="2">Cell membrane</location>
        <topology evidence="2">Multi-pass membrane protein</topology>
    </subcellularLocation>
</comment>
<protein>
    <recommendedName>
        <fullName evidence="3">histidine kinase</fullName>
        <ecNumber evidence="3">2.7.13.3</ecNumber>
    </recommendedName>
</protein>
<dbReference type="GO" id="GO:0005524">
    <property type="term" value="F:ATP binding"/>
    <property type="evidence" value="ECO:0007669"/>
    <property type="project" value="UniProtKB-KW"/>
</dbReference>
<dbReference type="PROSITE" id="PS50885">
    <property type="entry name" value="HAMP"/>
    <property type="match status" value="1"/>
</dbReference>
<evidence type="ECO:0000256" key="7">
    <source>
        <dbReference type="ARBA" id="ARBA00022692"/>
    </source>
</evidence>
<feature type="transmembrane region" description="Helical" evidence="14">
    <location>
        <begin position="166"/>
        <end position="189"/>
    </location>
</feature>
<dbReference type="PROSITE" id="PS50109">
    <property type="entry name" value="HIS_KIN"/>
    <property type="match status" value="1"/>
</dbReference>
<keyword evidence="8" id="KW-0547">Nucleotide-binding</keyword>
<dbReference type="PANTHER" id="PTHR45528">
    <property type="entry name" value="SENSOR HISTIDINE KINASE CPXA"/>
    <property type="match status" value="1"/>
</dbReference>
<dbReference type="Gene3D" id="6.10.340.10">
    <property type="match status" value="1"/>
</dbReference>
<reference evidence="18" key="1">
    <citation type="journal article" date="2019" name="Int. J. Syst. Evol. Microbiol.">
        <title>The Global Catalogue of Microorganisms (GCM) 10K type strain sequencing project: providing services to taxonomists for standard genome sequencing and annotation.</title>
        <authorList>
            <consortium name="The Broad Institute Genomics Platform"/>
            <consortium name="The Broad Institute Genome Sequencing Center for Infectious Disease"/>
            <person name="Wu L."/>
            <person name="Ma J."/>
        </authorList>
    </citation>
    <scope>NUCLEOTIDE SEQUENCE [LARGE SCALE GENOMIC DNA]</scope>
    <source>
        <strain evidence="18">WYCCWR 12678</strain>
    </source>
</reference>
<dbReference type="Pfam" id="PF00672">
    <property type="entry name" value="HAMP"/>
    <property type="match status" value="1"/>
</dbReference>
<keyword evidence="7 14" id="KW-0812">Transmembrane</keyword>
<dbReference type="InterPro" id="IPR004358">
    <property type="entry name" value="Sig_transdc_His_kin-like_C"/>
</dbReference>
<dbReference type="CDD" id="cd06225">
    <property type="entry name" value="HAMP"/>
    <property type="match status" value="1"/>
</dbReference>
<comment type="catalytic activity">
    <reaction evidence="1">
        <text>ATP + protein L-histidine = ADP + protein N-phospho-L-histidine.</text>
        <dbReference type="EC" id="2.7.13.3"/>
    </reaction>
</comment>
<dbReference type="InterPro" id="IPR036097">
    <property type="entry name" value="HisK_dim/P_sf"/>
</dbReference>
<dbReference type="PANTHER" id="PTHR45528:SF1">
    <property type="entry name" value="SENSOR HISTIDINE KINASE CPXA"/>
    <property type="match status" value="1"/>
</dbReference>
<dbReference type="InterPro" id="IPR003660">
    <property type="entry name" value="HAMP_dom"/>
</dbReference>
<keyword evidence="11 14" id="KW-1133">Transmembrane helix</keyword>
<dbReference type="PRINTS" id="PR00344">
    <property type="entry name" value="BCTRLSENSOR"/>
</dbReference>
<keyword evidence="9" id="KW-0418">Kinase</keyword>
<dbReference type="RefSeq" id="WP_380025936.1">
    <property type="nucleotide sequence ID" value="NZ_JBHSHC010000096.1"/>
</dbReference>
<evidence type="ECO:0000256" key="10">
    <source>
        <dbReference type="ARBA" id="ARBA00022840"/>
    </source>
</evidence>
<keyword evidence="18" id="KW-1185">Reference proteome</keyword>
<dbReference type="CDD" id="cd00082">
    <property type="entry name" value="HisKA"/>
    <property type="match status" value="1"/>
</dbReference>
<evidence type="ECO:0000256" key="1">
    <source>
        <dbReference type="ARBA" id="ARBA00000085"/>
    </source>
</evidence>
<evidence type="ECO:0000256" key="8">
    <source>
        <dbReference type="ARBA" id="ARBA00022741"/>
    </source>
</evidence>
<dbReference type="Proteomes" id="UP001596002">
    <property type="component" value="Unassembled WGS sequence"/>
</dbReference>
<keyword evidence="5" id="KW-0597">Phosphoprotein</keyword>
<gene>
    <name evidence="17" type="ORF">ACFO8Q_11700</name>
</gene>
<keyword evidence="6" id="KW-0808">Transferase</keyword>
<accession>A0ABV9Q2F1</accession>
<evidence type="ECO:0000313" key="17">
    <source>
        <dbReference type="EMBL" id="MFC4768014.1"/>
    </source>
</evidence>
<sequence>MKSSIGKKLVLTYLVLIGVTLAVSGVLFNAFIKNYMVEEAKSSLRTEAGHLIELMGADQAAVIDPIKKRVITKIALSTIESDYFIVQKSNQQVIASSSKDIVKLNRSPFPVSEVYEGRGIEGEAQVKGKDIVYVALPMDLGKGSQVTHAVVLFTELQHIRSATREVVMLLIKGFVITAIVMLIVAYIMMRSLTRPLQNLRQAVMRLMNRDFTPPQIVKTGDELEELSKAFSDMTVALKKYDEGQRRFLQNASHELKTPLMAIQGYAEGIRDGIFRGADAEKGLDAISTESKRLKKMVDELIYLSKLETLEGMFDPQPVDLKLILQESIDRVKSLARQKGVQIDLHGDLDKRLMLDPDKMIQAFINLIGNGIRHANSQVRVELASFDSVVRITVEDDGPGLREGDKERIFERFFRGKDGDTGLGLAITRAIIEKSGGIIKADNGTNGGAVFTVEFRAKK</sequence>
<feature type="domain" description="HAMP" evidence="16">
    <location>
        <begin position="190"/>
        <end position="242"/>
    </location>
</feature>